<dbReference type="AlphaFoldDB" id="A0A1S3S0Q1"/>
<evidence type="ECO:0000256" key="1">
    <source>
        <dbReference type="PROSITE-ProRule" id="PRU00076"/>
    </source>
</evidence>
<dbReference type="KEGG" id="sasa:106606371"/>
<sequence>MASSALLILLLYATSIGTTVSVKDMEYYTRERVEKSIESFEKSLEIVKIIVEGKDTSDWTSVLKKVLKFTARYGPAFGGFAGAAVNFALAFVGQDDPVLIEVKTQFAEVNRKLDSITLQINSLKTEVQWVTYASVYSQDELKISNSWDMFKEFLSDSMAAKDEDKKRQLVEKFTQFYENTATENSVTNFYKYLTGEQPSLTENLLELMVNKFSGEVEKVKTYSMYFRGLMWKGLQLNLIYYKLKDFNTEAKAQQSIIQFYNVTQAHTQTVLKCIENFEQYMKNDVEVIGTSESLEMTPLATKVREFLNKKYFWYDWIVAVYKKEDDSSHDMVRFTKFPLEKVIVAVSFSEKGNHLIGNTIKEYASDCVKKIECSKPEVLNKLPECSYKYSRYGPSTYKLAMTQIAAIHISTKKDGFSETPDALIRNDCYWGFFSVYVKSDNQIRQLDPCSGNTDCGNGQCKRILDTSLTICECNEGFYGEKCEINIQDDVMTVNVNVGEDAEASQVAGGKDG</sequence>
<dbReference type="Gene3D" id="2.10.25.10">
    <property type="entry name" value="Laminin"/>
    <property type="match status" value="1"/>
</dbReference>
<evidence type="ECO:0000256" key="2">
    <source>
        <dbReference type="SAM" id="SignalP"/>
    </source>
</evidence>
<evidence type="ECO:0000259" key="3">
    <source>
        <dbReference type="PROSITE" id="PS50026"/>
    </source>
</evidence>
<evidence type="ECO:0000313" key="5">
    <source>
        <dbReference type="RefSeq" id="XP_014057995.1"/>
    </source>
</evidence>
<dbReference type="SUPFAM" id="SSF57196">
    <property type="entry name" value="EGF/Laminin"/>
    <property type="match status" value="1"/>
</dbReference>
<gene>
    <name evidence="5" type="primary">LOC106606371</name>
</gene>
<accession>A0A1S3S0Q1</accession>
<evidence type="ECO:0000313" key="4">
    <source>
        <dbReference type="Proteomes" id="UP001652741"/>
    </source>
</evidence>
<keyword evidence="1" id="KW-0245">EGF-like domain</keyword>
<proteinExistence type="predicted"/>
<dbReference type="PANTHER" id="PTHR40472">
    <property type="entry name" value="RICIN B-TYPE LECTIN DOMAIN-CONTAINING PROTEIN"/>
    <property type="match status" value="1"/>
</dbReference>
<organism evidence="4 5">
    <name type="scientific">Salmo salar</name>
    <name type="common">Atlantic salmon</name>
    <dbReference type="NCBI Taxonomy" id="8030"/>
    <lineage>
        <taxon>Eukaryota</taxon>
        <taxon>Metazoa</taxon>
        <taxon>Chordata</taxon>
        <taxon>Craniata</taxon>
        <taxon>Vertebrata</taxon>
        <taxon>Euteleostomi</taxon>
        <taxon>Actinopterygii</taxon>
        <taxon>Neopterygii</taxon>
        <taxon>Teleostei</taxon>
        <taxon>Protacanthopterygii</taxon>
        <taxon>Salmoniformes</taxon>
        <taxon>Salmonidae</taxon>
        <taxon>Salmoninae</taxon>
        <taxon>Salmo</taxon>
    </lineage>
</organism>
<keyword evidence="1" id="KW-1015">Disulfide bond</keyword>
<dbReference type="PANTHER" id="PTHR40472:SF10">
    <property type="entry name" value="RAPUNZEL 5"/>
    <property type="match status" value="1"/>
</dbReference>
<dbReference type="OrthoDB" id="4405280at2759"/>
<dbReference type="PaxDb" id="8030-ENSSSAP00000034453"/>
<dbReference type="PROSITE" id="PS50026">
    <property type="entry name" value="EGF_3"/>
    <property type="match status" value="1"/>
</dbReference>
<dbReference type="PROSITE" id="PS01186">
    <property type="entry name" value="EGF_2"/>
    <property type="match status" value="1"/>
</dbReference>
<dbReference type="STRING" id="8030.ENSSSAP00000034453"/>
<keyword evidence="2" id="KW-0732">Signal</keyword>
<feature type="signal peptide" evidence="2">
    <location>
        <begin position="1"/>
        <end position="21"/>
    </location>
</feature>
<keyword evidence="4" id="KW-1185">Reference proteome</keyword>
<dbReference type="InterPro" id="IPR000742">
    <property type="entry name" value="EGF"/>
</dbReference>
<feature type="domain" description="EGF-like" evidence="3">
    <location>
        <begin position="445"/>
        <end position="483"/>
    </location>
</feature>
<dbReference type="PROSITE" id="PS00022">
    <property type="entry name" value="EGF_1"/>
    <property type="match status" value="1"/>
</dbReference>
<feature type="disulfide bond" evidence="1">
    <location>
        <begin position="473"/>
        <end position="482"/>
    </location>
</feature>
<dbReference type="RefSeq" id="XP_014057995.1">
    <property type="nucleotide sequence ID" value="XM_014202520.2"/>
</dbReference>
<dbReference type="Proteomes" id="UP001652741">
    <property type="component" value="Chromosome ssa06"/>
</dbReference>
<feature type="chain" id="PRO_5010346360" description="EGF-like domain-containing protein" evidence="2">
    <location>
        <begin position="22"/>
        <end position="512"/>
    </location>
</feature>
<dbReference type="GeneID" id="106606371"/>
<reference evidence="5" key="1">
    <citation type="submission" date="2025-08" db="UniProtKB">
        <authorList>
            <consortium name="RefSeq"/>
        </authorList>
    </citation>
    <scope>IDENTIFICATION</scope>
</reference>
<name>A0A1S3S0Q1_SALSA</name>
<comment type="caution">
    <text evidence="1">Lacks conserved residue(s) required for the propagation of feature annotation.</text>
</comment>
<dbReference type="CDD" id="cd00054">
    <property type="entry name" value="EGF_CA"/>
    <property type="match status" value="1"/>
</dbReference>
<dbReference type="InterPro" id="IPR039051">
    <property type="entry name" value="SE-CTX-like"/>
</dbReference>
<protein>
    <recommendedName>
        <fullName evidence="3">EGF-like domain-containing protein</fullName>
    </recommendedName>
</protein>